<dbReference type="EMBL" id="CP056070">
    <property type="protein sequence ID" value="UVC49681.1"/>
    <property type="molecule type" value="Genomic_DNA"/>
</dbReference>
<organism evidence="1 2">
    <name type="scientific">Theileria orientalis</name>
    <dbReference type="NCBI Taxonomy" id="68886"/>
    <lineage>
        <taxon>Eukaryota</taxon>
        <taxon>Sar</taxon>
        <taxon>Alveolata</taxon>
        <taxon>Apicomplexa</taxon>
        <taxon>Aconoidasida</taxon>
        <taxon>Piroplasmida</taxon>
        <taxon>Theileriidae</taxon>
        <taxon>Theileria</taxon>
    </lineage>
</organism>
<evidence type="ECO:0000313" key="2">
    <source>
        <dbReference type="Proteomes" id="UP000244811"/>
    </source>
</evidence>
<dbReference type="Proteomes" id="UP000244811">
    <property type="component" value="Chromosome 3"/>
</dbReference>
<dbReference type="SUPFAM" id="SSF48371">
    <property type="entry name" value="ARM repeat"/>
    <property type="match status" value="1"/>
</dbReference>
<dbReference type="InterPro" id="IPR016024">
    <property type="entry name" value="ARM-type_fold"/>
</dbReference>
<sequence length="459" mass="53136">MLNVILMWVPPINVKNDYSKYINELESRDSTVESGKQTYTNSVTPNYKFALKDACDRLPEAEYKFRVDEPLYNGILVLLQYLSPNNFIWHYHKDEESHLRLCCVYSSVLFKDLLTHYHVVSVLRLVDLDVLENVCESLITTRLSKNSDVILRKINGIVSMIHLPLKNNLKFECSKDGCSYVNPVYVNIELYNKANSHYSLFPTPCKLTIIGSRLICNCFTVLLDKVPNGDFKNYNFLISTLLIIYNSTHGQILDDIYEVVLNMLDKHPNAFLDISNVLLFKEVVKKMSDDINNYNNSVVKCTECFVKLTSAVFDDNDVKIYELLESTIDKMKMMNNRELKNKFIGMYDHYLKNVPLACAATMLQMIQLIMGALDSLDGESILVSVKCLESMFTHLPKDAVYYFKDVYGRFLIIHFVFLSKEDKSRDSLENMIKYEFFRELIVKVCIYSEGKVGNDLENR</sequence>
<proteinExistence type="predicted"/>
<gene>
    <name evidence="1" type="ORF">MACK_003791</name>
</gene>
<reference evidence="1" key="1">
    <citation type="submission" date="2022-07" db="EMBL/GenBank/DDBJ databases">
        <title>Evaluation of T. orientalis genome assembly methods using nanopore sequencing and analysis of variation between genomes.</title>
        <authorList>
            <person name="Yam J."/>
            <person name="Micallef M.L."/>
            <person name="Liu M."/>
            <person name="Djordjevic S.P."/>
            <person name="Bogema D.R."/>
            <person name="Jenkins C."/>
        </authorList>
    </citation>
    <scope>NUCLEOTIDE SEQUENCE</scope>
    <source>
        <strain evidence="1">Goon Nure</strain>
    </source>
</reference>
<accession>A0A976XJ51</accession>
<dbReference type="AlphaFoldDB" id="A0A976XJ51"/>
<name>A0A976XJ51_THEOR</name>
<protein>
    <submittedName>
        <fullName evidence="1">Uncharacterized protein</fullName>
    </submittedName>
</protein>
<evidence type="ECO:0000313" key="1">
    <source>
        <dbReference type="EMBL" id="UVC49681.1"/>
    </source>
</evidence>